<evidence type="ECO:0000256" key="10">
    <source>
        <dbReference type="PROSITE-ProRule" id="PRU10141"/>
    </source>
</evidence>
<gene>
    <name evidence="14" type="primary">LOC111025042</name>
</gene>
<dbReference type="FunFam" id="1.10.510.10:FF:000193">
    <property type="entry name" value="Serine/threonine-protein kinase CTR1"/>
    <property type="match status" value="1"/>
</dbReference>
<dbReference type="Pfam" id="PF07714">
    <property type="entry name" value="PK_Tyr_Ser-Thr"/>
    <property type="match status" value="1"/>
</dbReference>
<dbReference type="InterPro" id="IPR001245">
    <property type="entry name" value="Ser-Thr/Tyr_kinase_cat_dom"/>
</dbReference>
<dbReference type="GO" id="GO:0004674">
    <property type="term" value="F:protein serine/threonine kinase activity"/>
    <property type="evidence" value="ECO:0007669"/>
    <property type="project" value="UniProtKB-KW"/>
</dbReference>
<dbReference type="AlphaFoldDB" id="A0A6J1DXN4"/>
<dbReference type="PROSITE" id="PS00108">
    <property type="entry name" value="PROTEIN_KINASE_ST"/>
    <property type="match status" value="1"/>
</dbReference>
<dbReference type="CDD" id="cd13999">
    <property type="entry name" value="STKc_MAP3K-like"/>
    <property type="match status" value="1"/>
</dbReference>
<organism evidence="13 14">
    <name type="scientific">Momordica charantia</name>
    <name type="common">Bitter gourd</name>
    <name type="synonym">Balsam pear</name>
    <dbReference type="NCBI Taxonomy" id="3673"/>
    <lineage>
        <taxon>Eukaryota</taxon>
        <taxon>Viridiplantae</taxon>
        <taxon>Streptophyta</taxon>
        <taxon>Embryophyta</taxon>
        <taxon>Tracheophyta</taxon>
        <taxon>Spermatophyta</taxon>
        <taxon>Magnoliopsida</taxon>
        <taxon>eudicotyledons</taxon>
        <taxon>Gunneridae</taxon>
        <taxon>Pentapetalae</taxon>
        <taxon>rosids</taxon>
        <taxon>fabids</taxon>
        <taxon>Cucurbitales</taxon>
        <taxon>Cucurbitaceae</taxon>
        <taxon>Momordiceae</taxon>
        <taxon>Momordica</taxon>
    </lineage>
</organism>
<feature type="region of interest" description="Disordered" evidence="11">
    <location>
        <begin position="181"/>
        <end position="200"/>
    </location>
</feature>
<protein>
    <recommendedName>
        <fullName evidence="2">non-specific serine/threonine protein kinase</fullName>
        <ecNumber evidence="2">2.7.11.1</ecNumber>
    </recommendedName>
</protein>
<dbReference type="PANTHER" id="PTHR44329:SF231">
    <property type="entry name" value="PROTEIN KINASE SUPERFAMILY PROTEIN"/>
    <property type="match status" value="1"/>
</dbReference>
<evidence type="ECO:0000256" key="1">
    <source>
        <dbReference type="ARBA" id="ARBA00010507"/>
    </source>
</evidence>
<dbReference type="PANTHER" id="PTHR44329">
    <property type="entry name" value="SERINE/THREONINE-PROTEIN KINASE TNNI3K-RELATED"/>
    <property type="match status" value="1"/>
</dbReference>
<feature type="region of interest" description="Disordered" evidence="11">
    <location>
        <begin position="19"/>
        <end position="57"/>
    </location>
</feature>
<keyword evidence="7 10" id="KW-0067">ATP-binding</keyword>
<dbReference type="SUPFAM" id="SSF56112">
    <property type="entry name" value="Protein kinase-like (PK-like)"/>
    <property type="match status" value="1"/>
</dbReference>
<name>A0A6J1DXN4_MOMCH</name>
<dbReference type="EC" id="2.7.11.1" evidence="2"/>
<feature type="compositionally biased region" description="Basic and acidic residues" evidence="11">
    <location>
        <begin position="188"/>
        <end position="200"/>
    </location>
</feature>
<evidence type="ECO:0000256" key="11">
    <source>
        <dbReference type="SAM" id="MobiDB-lite"/>
    </source>
</evidence>
<dbReference type="InterPro" id="IPR008271">
    <property type="entry name" value="Ser/Thr_kinase_AS"/>
</dbReference>
<dbReference type="GO" id="GO:0006950">
    <property type="term" value="P:response to stress"/>
    <property type="evidence" value="ECO:0007669"/>
    <property type="project" value="UniProtKB-ARBA"/>
</dbReference>
<evidence type="ECO:0000259" key="12">
    <source>
        <dbReference type="PROSITE" id="PS50011"/>
    </source>
</evidence>
<dbReference type="InterPro" id="IPR011009">
    <property type="entry name" value="Kinase-like_dom_sf"/>
</dbReference>
<dbReference type="GO" id="GO:0010182">
    <property type="term" value="P:sugar mediated signaling pathway"/>
    <property type="evidence" value="ECO:0007669"/>
    <property type="project" value="UniProtKB-ARBA"/>
</dbReference>
<dbReference type="InterPro" id="IPR055164">
    <property type="entry name" value="EDR1/CTR1/ARMC3-like_pept-like"/>
</dbReference>
<evidence type="ECO:0000256" key="5">
    <source>
        <dbReference type="ARBA" id="ARBA00022741"/>
    </source>
</evidence>
<feature type="unsure residue" description="D or N" evidence="14">
    <location>
        <position position="433"/>
    </location>
</feature>
<keyword evidence="4" id="KW-0808">Transferase</keyword>
<evidence type="ECO:0000313" key="13">
    <source>
        <dbReference type="Proteomes" id="UP000504603"/>
    </source>
</evidence>
<evidence type="ECO:0000313" key="14">
    <source>
        <dbReference type="RefSeq" id="XP_022158612.1"/>
    </source>
</evidence>
<dbReference type="InterPro" id="IPR017441">
    <property type="entry name" value="Protein_kinase_ATP_BS"/>
</dbReference>
<dbReference type="FunFam" id="3.30.200.20:FF:000060">
    <property type="entry name" value="Serine/threonine-protein kinase isoform 1"/>
    <property type="match status" value="1"/>
</dbReference>
<feature type="region of interest" description="Disordered" evidence="11">
    <location>
        <begin position="110"/>
        <end position="145"/>
    </location>
</feature>
<dbReference type="Gene3D" id="3.30.200.20">
    <property type="entry name" value="Phosphorylase Kinase, domain 1"/>
    <property type="match status" value="1"/>
</dbReference>
<feature type="compositionally biased region" description="Basic and acidic residues" evidence="11">
    <location>
        <begin position="27"/>
        <end position="36"/>
    </location>
</feature>
<dbReference type="InterPro" id="IPR000719">
    <property type="entry name" value="Prot_kinase_dom"/>
</dbReference>
<feature type="compositionally biased region" description="Basic and acidic residues" evidence="11">
    <location>
        <begin position="119"/>
        <end position="137"/>
    </location>
</feature>
<dbReference type="InterPro" id="IPR051681">
    <property type="entry name" value="Ser/Thr_Kinases-Pseudokinases"/>
</dbReference>
<dbReference type="PROSITE" id="PS50011">
    <property type="entry name" value="PROTEIN_KINASE_DOM"/>
    <property type="match status" value="1"/>
</dbReference>
<keyword evidence="6 14" id="KW-0418">Kinase</keyword>
<feature type="compositionally biased region" description="Basic and acidic residues" evidence="11">
    <location>
        <begin position="43"/>
        <end position="53"/>
    </location>
</feature>
<dbReference type="Pfam" id="PF14381">
    <property type="entry name" value="EDR1_CTR1_ARMC3_pept"/>
    <property type="match status" value="1"/>
</dbReference>
<dbReference type="GO" id="GO:0005524">
    <property type="term" value="F:ATP binding"/>
    <property type="evidence" value="ECO:0007669"/>
    <property type="project" value="UniProtKB-UniRule"/>
</dbReference>
<dbReference type="Proteomes" id="UP000504603">
    <property type="component" value="Unplaced"/>
</dbReference>
<evidence type="ECO:0000256" key="7">
    <source>
        <dbReference type="ARBA" id="ARBA00022840"/>
    </source>
</evidence>
<keyword evidence="13" id="KW-1185">Reference proteome</keyword>
<sequence length="910" mass="100769">MPHRTTYFFPRQFPDRGFDSASTSKQILDHEKKINKDTFSTESDAKPTPRPARDFSVTKSSAVSDLFTGDKTQSNKKLPAFYDWLVDKKATRSATAHVKTWLSNCDEEHELLLPPPTSEPDHDTTPVKDRSVDRNFDRQVSLPRVSSGSSYAGSLFSGTGTGTGTVDGNFSSDVKDSSASKILSSRTARPEEIEVEGSKENLAKRATESYYLQLALAASLRSNASLAGDPVLMEEGRVDVTDAETVSYRLWVSGCLSYSDKISDGFYNILGMNPYLWVMCNDFEEGRRLPPLMSLKTIEPSETSMEVVLVDRRGDSRLKELEDKAQELYCASENTLVLVEKLGKLVAIYMGGTFPVEQGGLHLHWKVVSKRLREFQKCIVLPIGSLSMGLCRHRAILFKKLADYIGLPCRIAKGCKYCVADHRSSCLVKIEDDRQSLREYVVDLVGEPGNIHGPDSSINGGFPSSMPSPLHISHLKEFQEPFVESHQTVGSKQNRAFPLNLLHSGFGEHQMKGGSILHKSPGPETDNLVDQACMRSLQLCLETKVSKECVLQSHILASADADASKVLDSVAGASLHENKVVVEEICRTEAVVAGISLNGTPSTQTNSKEVEGRSQNCSAAYLTLEPSLAMDWLEIAWDELHIKERVGAGSFGTVHRAEWHGSDVAVKVLTVQDFHDDQLKEFLREVAIMKRVRHPNVVLFMGAVTKRPHLSIVTEYLPRGSLYRLIHRPSSGELMDQRKRLRMALDVAKGINYLHCLNPPIVHWDLKSPNLLVDKNWTVKVCDFGLSRFKANTFISSKSVAGTPEWMAPEFLRGEPSNEKSDVYSFGVILWELVTMQQPWSGLGPAQVVGAVAFQNRKLSIPSSTSPLLASLIESCWADDPVQRPSFASIVESLKKLLKSPQQLIAMGGT</sequence>
<dbReference type="OrthoDB" id="339325at2759"/>
<comment type="catalytic activity">
    <reaction evidence="8">
        <text>L-threonyl-[protein] + ATP = O-phospho-L-threonyl-[protein] + ADP + H(+)</text>
        <dbReference type="Rhea" id="RHEA:46608"/>
        <dbReference type="Rhea" id="RHEA-COMP:11060"/>
        <dbReference type="Rhea" id="RHEA-COMP:11605"/>
        <dbReference type="ChEBI" id="CHEBI:15378"/>
        <dbReference type="ChEBI" id="CHEBI:30013"/>
        <dbReference type="ChEBI" id="CHEBI:30616"/>
        <dbReference type="ChEBI" id="CHEBI:61977"/>
        <dbReference type="ChEBI" id="CHEBI:456216"/>
        <dbReference type="EC" id="2.7.11.1"/>
    </reaction>
</comment>
<comment type="catalytic activity">
    <reaction evidence="9">
        <text>L-seryl-[protein] + ATP = O-phospho-L-seryl-[protein] + ADP + H(+)</text>
        <dbReference type="Rhea" id="RHEA:17989"/>
        <dbReference type="Rhea" id="RHEA-COMP:9863"/>
        <dbReference type="Rhea" id="RHEA-COMP:11604"/>
        <dbReference type="ChEBI" id="CHEBI:15378"/>
        <dbReference type="ChEBI" id="CHEBI:29999"/>
        <dbReference type="ChEBI" id="CHEBI:30616"/>
        <dbReference type="ChEBI" id="CHEBI:83421"/>
        <dbReference type="ChEBI" id="CHEBI:456216"/>
        <dbReference type="EC" id="2.7.11.1"/>
    </reaction>
</comment>
<feature type="binding site" evidence="10">
    <location>
        <position position="667"/>
    </location>
    <ligand>
        <name>ATP</name>
        <dbReference type="ChEBI" id="CHEBI:30616"/>
    </ligand>
</feature>
<dbReference type="PRINTS" id="PR00109">
    <property type="entry name" value="TYRKINASE"/>
</dbReference>
<evidence type="ECO:0000256" key="8">
    <source>
        <dbReference type="ARBA" id="ARBA00047899"/>
    </source>
</evidence>
<feature type="domain" description="Protein kinase" evidence="12">
    <location>
        <begin position="640"/>
        <end position="898"/>
    </location>
</feature>
<dbReference type="Gene3D" id="1.10.510.10">
    <property type="entry name" value="Transferase(Phosphotransferase) domain 1"/>
    <property type="match status" value="1"/>
</dbReference>
<keyword evidence="5 10" id="KW-0547">Nucleotide-binding</keyword>
<comment type="similarity">
    <text evidence="1">Belongs to the protein kinase superfamily. TKL Ser/Thr protein kinase family. RAF subfamily.</text>
</comment>
<accession>A0A6J1DXN4</accession>
<dbReference type="SMART" id="SM00220">
    <property type="entry name" value="S_TKc"/>
    <property type="match status" value="1"/>
</dbReference>
<reference evidence="14" key="1">
    <citation type="submission" date="2025-08" db="UniProtKB">
        <authorList>
            <consortium name="RefSeq"/>
        </authorList>
    </citation>
    <scope>IDENTIFICATION</scope>
    <source>
        <strain evidence="14">OHB3-1</strain>
    </source>
</reference>
<dbReference type="KEGG" id="mcha:111025042"/>
<evidence type="ECO:0000256" key="3">
    <source>
        <dbReference type="ARBA" id="ARBA00022527"/>
    </source>
</evidence>
<proteinExistence type="inferred from homology"/>
<evidence type="ECO:0000256" key="4">
    <source>
        <dbReference type="ARBA" id="ARBA00022679"/>
    </source>
</evidence>
<keyword evidence="3" id="KW-0723">Serine/threonine-protein kinase</keyword>
<evidence type="ECO:0000256" key="2">
    <source>
        <dbReference type="ARBA" id="ARBA00012513"/>
    </source>
</evidence>
<dbReference type="RefSeq" id="XP_022158612.1">
    <property type="nucleotide sequence ID" value="XM_022302920.1"/>
</dbReference>
<dbReference type="PROSITE" id="PS00107">
    <property type="entry name" value="PROTEIN_KINASE_ATP"/>
    <property type="match status" value="1"/>
</dbReference>
<evidence type="ECO:0000256" key="6">
    <source>
        <dbReference type="ARBA" id="ARBA00022777"/>
    </source>
</evidence>
<evidence type="ECO:0000256" key="9">
    <source>
        <dbReference type="ARBA" id="ARBA00048679"/>
    </source>
</evidence>